<dbReference type="GO" id="GO:0042597">
    <property type="term" value="C:periplasmic space"/>
    <property type="evidence" value="ECO:0007669"/>
    <property type="project" value="UniProtKB-SubCell"/>
</dbReference>
<dbReference type="EMBL" id="FUYM01000004">
    <property type="protein sequence ID" value="SKB63061.1"/>
    <property type="molecule type" value="Genomic_DNA"/>
</dbReference>
<keyword evidence="8" id="KW-1015">Disulfide bond</keyword>
<keyword evidence="6" id="KW-0249">Electron transport</keyword>
<evidence type="ECO:0000256" key="2">
    <source>
        <dbReference type="ARBA" id="ARBA00010548"/>
    </source>
</evidence>
<keyword evidence="7" id="KW-0560">Oxidoreductase</keyword>
<gene>
    <name evidence="10" type="ORF">SAMN06295920_104323</name>
</gene>
<evidence type="ECO:0000256" key="6">
    <source>
        <dbReference type="ARBA" id="ARBA00022982"/>
    </source>
</evidence>
<dbReference type="Pfam" id="PF06433">
    <property type="entry name" value="Me-amine-dh_H"/>
    <property type="match status" value="1"/>
</dbReference>
<dbReference type="InterPro" id="IPR015943">
    <property type="entry name" value="WD40/YVTN_repeat-like_dom_sf"/>
</dbReference>
<organism evidence="10 11">
    <name type="scientific">Rhizorhabdus histidinilytica</name>
    <dbReference type="NCBI Taxonomy" id="439228"/>
    <lineage>
        <taxon>Bacteria</taxon>
        <taxon>Pseudomonadati</taxon>
        <taxon>Pseudomonadota</taxon>
        <taxon>Alphaproteobacteria</taxon>
        <taxon>Sphingomonadales</taxon>
        <taxon>Sphingomonadaceae</taxon>
        <taxon>Rhizorhabdus</taxon>
    </lineage>
</organism>
<comment type="similarity">
    <text evidence="2">Belongs to the aromatic amine dehydrogenase heavy chain family.</text>
</comment>
<evidence type="ECO:0000256" key="5">
    <source>
        <dbReference type="ARBA" id="ARBA00022764"/>
    </source>
</evidence>
<dbReference type="InterPro" id="IPR011044">
    <property type="entry name" value="Quino_amine_DH_bsu"/>
</dbReference>
<name>A0A1T5CUQ0_9SPHN</name>
<evidence type="ECO:0000256" key="4">
    <source>
        <dbReference type="ARBA" id="ARBA00022729"/>
    </source>
</evidence>
<dbReference type="Gene3D" id="2.130.10.10">
    <property type="entry name" value="YVTN repeat-like/Quinoprotein amine dehydrogenase"/>
    <property type="match status" value="1"/>
</dbReference>
<evidence type="ECO:0000256" key="8">
    <source>
        <dbReference type="PIRSR" id="PIRSR609451-50"/>
    </source>
</evidence>
<keyword evidence="3" id="KW-0813">Transport</keyword>
<reference evidence="11" key="1">
    <citation type="submission" date="2017-02" db="EMBL/GenBank/DDBJ databases">
        <authorList>
            <person name="Varghese N."/>
            <person name="Submissions S."/>
        </authorList>
    </citation>
    <scope>NUCLEOTIDE SEQUENCE [LARGE SCALE GENOMIC DNA]</scope>
    <source>
        <strain evidence="11">UM2</strain>
    </source>
</reference>
<accession>A0A1T5CUQ0</accession>
<dbReference type="InterPro" id="IPR009451">
    <property type="entry name" value="Metamine_DH_Hvc"/>
</dbReference>
<comment type="subcellular location">
    <subcellularLocation>
        <location evidence="1">Periplasm</location>
    </subcellularLocation>
</comment>
<keyword evidence="5" id="KW-0574">Periplasm</keyword>
<dbReference type="RefSeq" id="WP_079648213.1">
    <property type="nucleotide sequence ID" value="NZ_FUYM01000004.1"/>
</dbReference>
<dbReference type="SUPFAM" id="SSF50969">
    <property type="entry name" value="YVTN repeat-like/Quinoprotein amine dehydrogenase"/>
    <property type="match status" value="1"/>
</dbReference>
<dbReference type="AlphaFoldDB" id="A0A1T5CUQ0"/>
<evidence type="ECO:0000313" key="10">
    <source>
        <dbReference type="EMBL" id="SKB63061.1"/>
    </source>
</evidence>
<feature type="signal peptide" evidence="9">
    <location>
        <begin position="1"/>
        <end position="21"/>
    </location>
</feature>
<dbReference type="OrthoDB" id="7209000at2"/>
<proteinExistence type="inferred from homology"/>
<evidence type="ECO:0000256" key="3">
    <source>
        <dbReference type="ARBA" id="ARBA00022448"/>
    </source>
</evidence>
<evidence type="ECO:0000256" key="7">
    <source>
        <dbReference type="ARBA" id="ARBA00023002"/>
    </source>
</evidence>
<sequence length="387" mass="41611">MKVRRFLGAAALAIVAGAAQAASYPEPLANEPIPNVVELSAQYPASWVYVHDLHFNSLPDGRAAIVDVAADVRAFKGQVPVAQFGTLLPSTTRPEIYVAETFFSRMTRGERTDVITIWDKATLKPKGEIVLPGGKRGQFVTLRNSFQLTNGEKWALLFNFTPASSVSVIDIDARKILNEIDLPGCSLVYPTGPRGFTSLCADGTMTSIELDTAGKVAASSTSKPINDIDHDPMFMTPAMVGKTAWFATFKGNIHGLDLANAKARDLGVFQMPKEKTAEGEWRPGGWQVISADAAGRLYVLMNPAGKEGSHKDGGSEVWVVDPARKQRVARIPLQNPAVSVEVTAQSAPLLVASRSDGSLDVYDATSGAFQRTLAQVVHDPMTMTASR</sequence>
<keyword evidence="11" id="KW-1185">Reference proteome</keyword>
<protein>
    <submittedName>
        <fullName evidence="10">Methylamine dehydrogenase heavy chain</fullName>
    </submittedName>
</protein>
<dbReference type="STRING" id="439228.SAMN06295920_104323"/>
<evidence type="ECO:0000256" key="9">
    <source>
        <dbReference type="SAM" id="SignalP"/>
    </source>
</evidence>
<feature type="chain" id="PRO_5013115027" evidence="9">
    <location>
        <begin position="22"/>
        <end position="387"/>
    </location>
</feature>
<evidence type="ECO:0000256" key="1">
    <source>
        <dbReference type="ARBA" id="ARBA00004418"/>
    </source>
</evidence>
<keyword evidence="4 9" id="KW-0732">Signal</keyword>
<evidence type="ECO:0000313" key="11">
    <source>
        <dbReference type="Proteomes" id="UP000189818"/>
    </source>
</evidence>
<feature type="disulfide bond" evidence="8">
    <location>
        <begin position="185"/>
        <end position="200"/>
    </location>
</feature>
<dbReference type="GO" id="GO:0030058">
    <property type="term" value="F:aliphatic amine dehydrogenase activity"/>
    <property type="evidence" value="ECO:0007669"/>
    <property type="project" value="InterPro"/>
</dbReference>
<dbReference type="Proteomes" id="UP000189818">
    <property type="component" value="Unassembled WGS sequence"/>
</dbReference>